<evidence type="ECO:0000256" key="1">
    <source>
        <dbReference type="SAM" id="Coils"/>
    </source>
</evidence>
<evidence type="ECO:0000313" key="2">
    <source>
        <dbReference type="EMBL" id="OMJ84526.1"/>
    </source>
</evidence>
<reference evidence="2 3" key="1">
    <citation type="submission" date="2016-11" db="EMBL/GenBank/DDBJ databases">
        <title>The macronuclear genome of Stentor coeruleus: a giant cell with tiny introns.</title>
        <authorList>
            <person name="Slabodnick M."/>
            <person name="Ruby J.G."/>
            <person name="Reiff S.B."/>
            <person name="Swart E.C."/>
            <person name="Gosai S."/>
            <person name="Prabakaran S."/>
            <person name="Witkowska E."/>
            <person name="Larue G.E."/>
            <person name="Fisher S."/>
            <person name="Freeman R.M."/>
            <person name="Gunawardena J."/>
            <person name="Chu W."/>
            <person name="Stover N.A."/>
            <person name="Gregory B.D."/>
            <person name="Nowacki M."/>
            <person name="Derisi J."/>
            <person name="Roy S.W."/>
            <person name="Marshall W.F."/>
            <person name="Sood P."/>
        </authorList>
    </citation>
    <scope>NUCLEOTIDE SEQUENCE [LARGE SCALE GENOMIC DNA]</scope>
    <source>
        <strain evidence="2">WM001</strain>
    </source>
</reference>
<proteinExistence type="predicted"/>
<feature type="coiled-coil region" evidence="1">
    <location>
        <begin position="91"/>
        <end position="118"/>
    </location>
</feature>
<sequence length="142" mass="16036">MSRDIYNTFRSMNDFKAGGISETISAAFGNPVPPQKPSSTNSSFVKRLTNLKENAIGKDLFLTEAEMNEIEDQMASQSYSAMSYEEMIKEVDSMKSSMKSKDDDIAELRRRLNKCQSELDVREAGLNGIDKSLRDIYKQVDD</sequence>
<name>A0A1R2C685_9CILI</name>
<dbReference type="Gene3D" id="1.20.5.490">
    <property type="entry name" value="Single helix bin"/>
    <property type="match status" value="1"/>
</dbReference>
<dbReference type="Proteomes" id="UP000187209">
    <property type="component" value="Unassembled WGS sequence"/>
</dbReference>
<dbReference type="OrthoDB" id="10548612at2759"/>
<dbReference type="AlphaFoldDB" id="A0A1R2C685"/>
<comment type="caution">
    <text evidence="2">The sequence shown here is derived from an EMBL/GenBank/DDBJ whole genome shotgun (WGS) entry which is preliminary data.</text>
</comment>
<protein>
    <submittedName>
        <fullName evidence="2">Uncharacterized protein</fullName>
    </submittedName>
</protein>
<gene>
    <name evidence="2" type="ORF">SteCoe_14333</name>
</gene>
<organism evidence="2 3">
    <name type="scientific">Stentor coeruleus</name>
    <dbReference type="NCBI Taxonomy" id="5963"/>
    <lineage>
        <taxon>Eukaryota</taxon>
        <taxon>Sar</taxon>
        <taxon>Alveolata</taxon>
        <taxon>Ciliophora</taxon>
        <taxon>Postciliodesmatophora</taxon>
        <taxon>Heterotrichea</taxon>
        <taxon>Heterotrichida</taxon>
        <taxon>Stentoridae</taxon>
        <taxon>Stentor</taxon>
    </lineage>
</organism>
<evidence type="ECO:0000313" key="3">
    <source>
        <dbReference type="Proteomes" id="UP000187209"/>
    </source>
</evidence>
<dbReference type="EMBL" id="MPUH01000266">
    <property type="protein sequence ID" value="OMJ84526.1"/>
    <property type="molecule type" value="Genomic_DNA"/>
</dbReference>
<keyword evidence="1" id="KW-0175">Coiled coil</keyword>
<accession>A0A1R2C685</accession>
<keyword evidence="3" id="KW-1185">Reference proteome</keyword>